<evidence type="ECO:0000256" key="10">
    <source>
        <dbReference type="RuleBase" id="RU003476"/>
    </source>
</evidence>
<dbReference type="PRINTS" id="PR00502">
    <property type="entry name" value="NUDIXFAMILY"/>
</dbReference>
<evidence type="ECO:0000259" key="11">
    <source>
        <dbReference type="PROSITE" id="PS51462"/>
    </source>
</evidence>
<evidence type="ECO:0000256" key="6">
    <source>
        <dbReference type="ARBA" id="ARBA00022801"/>
    </source>
</evidence>
<protein>
    <recommendedName>
        <fullName evidence="4">NAD(+) diphosphatase</fullName>
        <ecNumber evidence="4">3.6.1.22</ecNumber>
    </recommendedName>
</protein>
<name>A0A7T1FQ81_9RHOB</name>
<dbReference type="GO" id="GO:0006742">
    <property type="term" value="P:NADP+ catabolic process"/>
    <property type="evidence" value="ECO:0007669"/>
    <property type="project" value="TreeGrafter"/>
</dbReference>
<evidence type="ECO:0000256" key="8">
    <source>
        <dbReference type="ARBA" id="ARBA00023027"/>
    </source>
</evidence>
<evidence type="ECO:0000256" key="5">
    <source>
        <dbReference type="ARBA" id="ARBA00022723"/>
    </source>
</evidence>
<dbReference type="InterPro" id="IPR049734">
    <property type="entry name" value="NudC-like_C"/>
</dbReference>
<dbReference type="GO" id="GO:0035529">
    <property type="term" value="F:NADH pyrophosphatase activity"/>
    <property type="evidence" value="ECO:0007669"/>
    <property type="project" value="TreeGrafter"/>
</dbReference>
<feature type="domain" description="Nudix hydrolase" evidence="11">
    <location>
        <begin position="203"/>
        <end position="332"/>
    </location>
</feature>
<comment type="catalytic activity">
    <reaction evidence="9">
        <text>a 5'-end NAD(+)-phospho-ribonucleoside in mRNA + H2O = a 5'-end phospho-adenosine-phospho-ribonucleoside in mRNA + beta-nicotinamide D-ribonucleotide + 2 H(+)</text>
        <dbReference type="Rhea" id="RHEA:60876"/>
        <dbReference type="Rhea" id="RHEA-COMP:15698"/>
        <dbReference type="Rhea" id="RHEA-COMP:15719"/>
        <dbReference type="ChEBI" id="CHEBI:14649"/>
        <dbReference type="ChEBI" id="CHEBI:15377"/>
        <dbReference type="ChEBI" id="CHEBI:15378"/>
        <dbReference type="ChEBI" id="CHEBI:144029"/>
        <dbReference type="ChEBI" id="CHEBI:144051"/>
    </reaction>
    <physiologicalReaction direction="left-to-right" evidence="9">
        <dbReference type="Rhea" id="RHEA:60877"/>
    </physiologicalReaction>
</comment>
<comment type="similarity">
    <text evidence="3">Belongs to the Nudix hydrolase family. NudC subfamily.</text>
</comment>
<dbReference type="Gene3D" id="3.90.79.10">
    <property type="entry name" value="Nucleoside Triphosphate Pyrophosphohydrolase"/>
    <property type="match status" value="1"/>
</dbReference>
<evidence type="ECO:0000256" key="9">
    <source>
        <dbReference type="ARBA" id="ARBA00023679"/>
    </source>
</evidence>
<keyword evidence="8" id="KW-0520">NAD</keyword>
<dbReference type="PANTHER" id="PTHR42904:SF6">
    <property type="entry name" value="NAD-CAPPED RNA HYDROLASE NUDT12"/>
    <property type="match status" value="1"/>
</dbReference>
<dbReference type="PANTHER" id="PTHR42904">
    <property type="entry name" value="NUDIX HYDROLASE, NUDC SUBFAMILY"/>
    <property type="match status" value="1"/>
</dbReference>
<dbReference type="PROSITE" id="PS00893">
    <property type="entry name" value="NUDIX_BOX"/>
    <property type="match status" value="1"/>
</dbReference>
<reference evidence="12 13" key="1">
    <citation type="submission" date="2020-08" db="EMBL/GenBank/DDBJ databases">
        <title>Genome sequence of Rhodobacteraceae bacterium Lw-13e.</title>
        <authorList>
            <person name="Poehlein A."/>
            <person name="Wolter L."/>
            <person name="Daniel R."/>
            <person name="Brinkhoff T."/>
        </authorList>
    </citation>
    <scope>NUCLEOTIDE SEQUENCE [LARGE SCALE GENOMIC DNA]</scope>
    <source>
        <strain evidence="12 13">Lw-13e</strain>
    </source>
</reference>
<comment type="cofactor">
    <cofactor evidence="2">
        <name>Zn(2+)</name>
        <dbReference type="ChEBI" id="CHEBI:29105"/>
    </cofactor>
</comment>
<keyword evidence="13" id="KW-1185">Reference proteome</keyword>
<dbReference type="InterPro" id="IPR015375">
    <property type="entry name" value="NADH_PPase-like_N"/>
</dbReference>
<dbReference type="KEGG" id="palw:PSAL_023760"/>
<dbReference type="PROSITE" id="PS51462">
    <property type="entry name" value="NUDIX"/>
    <property type="match status" value="1"/>
</dbReference>
<keyword evidence="6 10" id="KW-0378">Hydrolase</keyword>
<evidence type="ECO:0000256" key="2">
    <source>
        <dbReference type="ARBA" id="ARBA00001947"/>
    </source>
</evidence>
<dbReference type="GO" id="GO:0005829">
    <property type="term" value="C:cytosol"/>
    <property type="evidence" value="ECO:0007669"/>
    <property type="project" value="TreeGrafter"/>
</dbReference>
<keyword evidence="7" id="KW-0460">Magnesium</keyword>
<dbReference type="EC" id="3.6.1.22" evidence="4"/>
<accession>A0A7T1FQ81</accession>
<comment type="cofactor">
    <cofactor evidence="1">
        <name>Mg(2+)</name>
        <dbReference type="ChEBI" id="CHEBI:18420"/>
    </cofactor>
</comment>
<dbReference type="InterPro" id="IPR015797">
    <property type="entry name" value="NUDIX_hydrolase-like_dom_sf"/>
</dbReference>
<dbReference type="InterPro" id="IPR000086">
    <property type="entry name" value="NUDIX_hydrolase_dom"/>
</dbReference>
<evidence type="ECO:0000256" key="7">
    <source>
        <dbReference type="ARBA" id="ARBA00022842"/>
    </source>
</evidence>
<proteinExistence type="inferred from homology"/>
<dbReference type="InterPro" id="IPR015376">
    <property type="entry name" value="Znr_NADH_PPase"/>
</dbReference>
<dbReference type="Gene3D" id="3.90.79.20">
    <property type="match status" value="1"/>
</dbReference>
<dbReference type="Pfam" id="PF09297">
    <property type="entry name" value="Zn_ribbon_NUD"/>
    <property type="match status" value="1"/>
</dbReference>
<dbReference type="Pfam" id="PF00293">
    <property type="entry name" value="NUDIX"/>
    <property type="match status" value="1"/>
</dbReference>
<dbReference type="SUPFAM" id="SSF55811">
    <property type="entry name" value="Nudix"/>
    <property type="match status" value="1"/>
</dbReference>
<dbReference type="Proteomes" id="UP000283786">
    <property type="component" value="Chromosome"/>
</dbReference>
<dbReference type="GO" id="GO:0046872">
    <property type="term" value="F:metal ion binding"/>
    <property type="evidence" value="ECO:0007669"/>
    <property type="project" value="UniProtKB-KW"/>
</dbReference>
<dbReference type="InterPro" id="IPR020084">
    <property type="entry name" value="NUDIX_hydrolase_CS"/>
</dbReference>
<dbReference type="CDD" id="cd03429">
    <property type="entry name" value="NUDIX_NADH_pyrophosphatase_Nudt13"/>
    <property type="match status" value="1"/>
</dbReference>
<dbReference type="AlphaFoldDB" id="A0A7T1FQ81"/>
<evidence type="ECO:0000256" key="3">
    <source>
        <dbReference type="ARBA" id="ARBA00009595"/>
    </source>
</evidence>
<organism evidence="12 13">
    <name type="scientific">Pseudooceanicola algae</name>
    <dbReference type="NCBI Taxonomy" id="1537215"/>
    <lineage>
        <taxon>Bacteria</taxon>
        <taxon>Pseudomonadati</taxon>
        <taxon>Pseudomonadota</taxon>
        <taxon>Alphaproteobacteria</taxon>
        <taxon>Rhodobacterales</taxon>
        <taxon>Paracoccaceae</taxon>
        <taxon>Pseudooceanicola</taxon>
    </lineage>
</organism>
<evidence type="ECO:0000256" key="4">
    <source>
        <dbReference type="ARBA" id="ARBA00012381"/>
    </source>
</evidence>
<sequence length="342" mass="36445">MVSLCRRQKITGGTHHDQELCDRGLGGGDLGGGFSSDVTFGGASSFERAAHLRPAAAAQAALPGARTILLWRGLVLMQGDGLARLAMDHPALAESGEGEIFLGLGDAGPIFGRDISGWEPAPEAVGADGAAPQHPAFGTARLAGLREVMTRLTPQDAELVTTARALFCWHQSHRFCAACGMASAIADGGWQRQCPACAARHFPRTDPVVIMLITRGDKVLLGRSPHWPEGMYSLLAGFVEPGETIEAAVRREVLEESGIAVGRVDYACCQPWPFPNSLMFGCTGEALSETITIDPVEIADALWLSREDLVSVFAGDHPTINPPRDGAIAAHLLRYWLADRPH</sequence>
<evidence type="ECO:0000256" key="1">
    <source>
        <dbReference type="ARBA" id="ARBA00001946"/>
    </source>
</evidence>
<dbReference type="GO" id="GO:0019677">
    <property type="term" value="P:NAD+ catabolic process"/>
    <property type="evidence" value="ECO:0007669"/>
    <property type="project" value="TreeGrafter"/>
</dbReference>
<keyword evidence="5" id="KW-0479">Metal-binding</keyword>
<dbReference type="EMBL" id="CP060436">
    <property type="protein sequence ID" value="QPM91127.1"/>
    <property type="molecule type" value="Genomic_DNA"/>
</dbReference>
<evidence type="ECO:0000313" key="13">
    <source>
        <dbReference type="Proteomes" id="UP000283786"/>
    </source>
</evidence>
<dbReference type="Pfam" id="PF09296">
    <property type="entry name" value="NUDIX-like"/>
    <property type="match status" value="1"/>
</dbReference>
<evidence type="ECO:0000313" key="12">
    <source>
        <dbReference type="EMBL" id="QPM91127.1"/>
    </source>
</evidence>
<gene>
    <name evidence="12" type="primary">nudC</name>
    <name evidence="12" type="ORF">PSAL_023760</name>
</gene>
<dbReference type="NCBIfam" id="NF001299">
    <property type="entry name" value="PRK00241.1"/>
    <property type="match status" value="1"/>
</dbReference>
<dbReference type="InterPro" id="IPR050241">
    <property type="entry name" value="NAD-cap_RNA_hydrolase_NudC"/>
</dbReference>
<dbReference type="InterPro" id="IPR020476">
    <property type="entry name" value="Nudix_hydrolase"/>
</dbReference>